<proteinExistence type="predicted"/>
<keyword evidence="2" id="KW-1185">Reference proteome</keyword>
<accession>A0A172UH79</accession>
<dbReference type="Proteomes" id="UP000077143">
    <property type="component" value="Chromosome"/>
</dbReference>
<sequence length="106" mass="11725">MPTFVRYAVSAGPGAQSDLQLLPYFLVHIGSDGRGNLKRRRQPVADRCRQAAGVYAAVNVDLQRIARCKRDGPLPFEYLVLHGTVAGHTCLSFEAIDPQWLARGFK</sequence>
<protein>
    <submittedName>
        <fullName evidence="1">Uncharacterized protein</fullName>
    </submittedName>
</protein>
<reference evidence="1 2" key="1">
    <citation type="submission" date="2016-05" db="EMBL/GenBank/DDBJ databases">
        <title>Complete genome sequence of a phthalic acid esters degrading Mycobacterium sp. YC-RL4.</title>
        <authorList>
            <person name="Ren L."/>
            <person name="Fan S."/>
            <person name="Ruth N."/>
            <person name="Jia Y."/>
            <person name="Wang J."/>
            <person name="Qiao C."/>
        </authorList>
    </citation>
    <scope>NUCLEOTIDE SEQUENCE [LARGE SCALE GENOMIC DNA]</scope>
    <source>
        <strain evidence="1 2">YC-RL4</strain>
    </source>
</reference>
<dbReference type="KEGG" id="madi:A7U43_03345"/>
<evidence type="ECO:0000313" key="1">
    <source>
        <dbReference type="EMBL" id="ANE78499.1"/>
    </source>
</evidence>
<gene>
    <name evidence="1" type="ORF">A7U43_03345</name>
</gene>
<evidence type="ECO:0000313" key="2">
    <source>
        <dbReference type="Proteomes" id="UP000077143"/>
    </source>
</evidence>
<organism evidence="1 2">
    <name type="scientific">Mycobacterium adipatum</name>
    <dbReference type="NCBI Taxonomy" id="1682113"/>
    <lineage>
        <taxon>Bacteria</taxon>
        <taxon>Bacillati</taxon>
        <taxon>Actinomycetota</taxon>
        <taxon>Actinomycetes</taxon>
        <taxon>Mycobacteriales</taxon>
        <taxon>Mycobacteriaceae</taxon>
        <taxon>Mycobacterium</taxon>
    </lineage>
</organism>
<dbReference type="EMBL" id="CP015596">
    <property type="protein sequence ID" value="ANE78499.1"/>
    <property type="molecule type" value="Genomic_DNA"/>
</dbReference>
<name>A0A172UH79_9MYCO</name>
<dbReference type="AlphaFoldDB" id="A0A172UH79"/>